<dbReference type="PANTHER" id="PTHR14554:SF1">
    <property type="entry name" value="CHROMOSOME 11 OPEN READING FRAME 98"/>
    <property type="match status" value="1"/>
</dbReference>
<feature type="region of interest" description="Disordered" evidence="1">
    <location>
        <begin position="55"/>
        <end position="82"/>
    </location>
</feature>
<accession>A0ABN8Z347</accession>
<name>A0ABN8Z347_RANTA</name>
<sequence>MELKKKLFKLGLVFHLERRLRHHVDGAVIDEGLIIWKHLKKQVHVPTLPCGKRRRRLPHQSQLAQEEKVAMKVEAPPKQART</sequence>
<reference evidence="2" key="1">
    <citation type="submission" date="2023-04" db="EMBL/GenBank/DDBJ databases">
        <authorList>
            <consortium name="ELIXIR-Norway"/>
        </authorList>
    </citation>
    <scope>NUCLEOTIDE SEQUENCE [LARGE SCALE GENOMIC DNA]</scope>
</reference>
<evidence type="ECO:0000313" key="3">
    <source>
        <dbReference type="Proteomes" id="UP001176941"/>
    </source>
</evidence>
<gene>
    <name evidence="2" type="ORF">MRATA1EN1_LOCUS16817</name>
</gene>
<dbReference type="PANTHER" id="PTHR14554">
    <property type="entry name" value="GENE, 49416-RELATED"/>
    <property type="match status" value="1"/>
</dbReference>
<feature type="non-terminal residue" evidence="2">
    <location>
        <position position="82"/>
    </location>
</feature>
<dbReference type="InterPro" id="IPR037691">
    <property type="entry name" value="C11orf98"/>
</dbReference>
<evidence type="ECO:0000313" key="2">
    <source>
        <dbReference type="EMBL" id="CAI9167855.1"/>
    </source>
</evidence>
<keyword evidence="3" id="KW-1185">Reference proteome</keyword>
<dbReference type="Proteomes" id="UP001176941">
    <property type="component" value="Chromosome 27"/>
</dbReference>
<protein>
    <submittedName>
        <fullName evidence="2">Uncharacterized protein</fullName>
    </submittedName>
</protein>
<proteinExistence type="predicted"/>
<feature type="non-terminal residue" evidence="2">
    <location>
        <position position="1"/>
    </location>
</feature>
<dbReference type="Pfam" id="PF17719">
    <property type="entry name" value="DUF5564"/>
    <property type="match status" value="1"/>
</dbReference>
<dbReference type="EMBL" id="OX459963">
    <property type="protein sequence ID" value="CAI9167855.1"/>
    <property type="molecule type" value="Genomic_DNA"/>
</dbReference>
<evidence type="ECO:0000256" key="1">
    <source>
        <dbReference type="SAM" id="MobiDB-lite"/>
    </source>
</evidence>
<organism evidence="2 3">
    <name type="scientific">Rangifer tarandus platyrhynchus</name>
    <name type="common">Svalbard reindeer</name>
    <dbReference type="NCBI Taxonomy" id="3082113"/>
    <lineage>
        <taxon>Eukaryota</taxon>
        <taxon>Metazoa</taxon>
        <taxon>Chordata</taxon>
        <taxon>Craniata</taxon>
        <taxon>Vertebrata</taxon>
        <taxon>Euteleostomi</taxon>
        <taxon>Mammalia</taxon>
        <taxon>Eutheria</taxon>
        <taxon>Laurasiatheria</taxon>
        <taxon>Artiodactyla</taxon>
        <taxon>Ruminantia</taxon>
        <taxon>Pecora</taxon>
        <taxon>Cervidae</taxon>
        <taxon>Odocoileinae</taxon>
        <taxon>Rangifer</taxon>
    </lineage>
</organism>